<evidence type="ECO:0000313" key="1">
    <source>
        <dbReference type="EMBL" id="KAJ8443107.1"/>
    </source>
</evidence>
<proteinExistence type="predicted"/>
<keyword evidence="2" id="KW-1185">Reference proteome</keyword>
<organism evidence="1 2">
    <name type="scientific">Carnegiea gigantea</name>
    <dbReference type="NCBI Taxonomy" id="171969"/>
    <lineage>
        <taxon>Eukaryota</taxon>
        <taxon>Viridiplantae</taxon>
        <taxon>Streptophyta</taxon>
        <taxon>Embryophyta</taxon>
        <taxon>Tracheophyta</taxon>
        <taxon>Spermatophyta</taxon>
        <taxon>Magnoliopsida</taxon>
        <taxon>eudicotyledons</taxon>
        <taxon>Gunneridae</taxon>
        <taxon>Pentapetalae</taxon>
        <taxon>Caryophyllales</taxon>
        <taxon>Cactineae</taxon>
        <taxon>Cactaceae</taxon>
        <taxon>Cactoideae</taxon>
        <taxon>Echinocereeae</taxon>
        <taxon>Carnegiea</taxon>
    </lineage>
</organism>
<dbReference type="Proteomes" id="UP001153076">
    <property type="component" value="Unassembled WGS sequence"/>
</dbReference>
<reference evidence="1" key="1">
    <citation type="submission" date="2022-04" db="EMBL/GenBank/DDBJ databases">
        <title>Carnegiea gigantea Genome sequencing and assembly v2.</title>
        <authorList>
            <person name="Copetti D."/>
            <person name="Sanderson M.J."/>
            <person name="Burquez A."/>
            <person name="Wojciechowski M.F."/>
        </authorList>
    </citation>
    <scope>NUCLEOTIDE SEQUENCE</scope>
    <source>
        <strain evidence="1">SGP5-SGP5p</strain>
        <tissue evidence="1">Aerial part</tissue>
    </source>
</reference>
<accession>A0A9Q1KH25</accession>
<gene>
    <name evidence="1" type="ORF">Cgig2_030875</name>
</gene>
<sequence>MVKQIAFQCRSPYLKDYREARDRLTPKQLMLVDYAFLPPDELYPSIFYSLKKYDKYLTYGEKLFEYTYEEEDTKLWIFREGFETLAGTERDLEKFIVNMAIENETSNLSNIFKTVMDLERRRYKWMKLSETQFEEFVRHLRSTYAVMILESELNELQVQVQEAAKEDLHQRGKVEQHLQQ</sequence>
<dbReference type="EMBL" id="JAKOGI010000126">
    <property type="protein sequence ID" value="KAJ8443107.1"/>
    <property type="molecule type" value="Genomic_DNA"/>
</dbReference>
<name>A0A9Q1KH25_9CARY</name>
<dbReference type="AlphaFoldDB" id="A0A9Q1KH25"/>
<comment type="caution">
    <text evidence="1">The sequence shown here is derived from an EMBL/GenBank/DDBJ whole genome shotgun (WGS) entry which is preliminary data.</text>
</comment>
<protein>
    <submittedName>
        <fullName evidence="1">Uncharacterized protein</fullName>
    </submittedName>
</protein>
<evidence type="ECO:0000313" key="2">
    <source>
        <dbReference type="Proteomes" id="UP001153076"/>
    </source>
</evidence>